<feature type="repeat" description="TPR" evidence="1">
    <location>
        <begin position="79"/>
        <end position="112"/>
    </location>
</feature>
<keyword evidence="1" id="KW-0802">TPR repeat</keyword>
<dbReference type="SUPFAM" id="SSF48452">
    <property type="entry name" value="TPR-like"/>
    <property type="match status" value="1"/>
</dbReference>
<dbReference type="Pfam" id="PF05036">
    <property type="entry name" value="SPOR"/>
    <property type="match status" value="1"/>
</dbReference>
<organism evidence="4 5">
    <name type="scientific">Sphingomonas alpina</name>
    <dbReference type="NCBI Taxonomy" id="653931"/>
    <lineage>
        <taxon>Bacteria</taxon>
        <taxon>Pseudomonadati</taxon>
        <taxon>Pseudomonadota</taxon>
        <taxon>Alphaproteobacteria</taxon>
        <taxon>Sphingomonadales</taxon>
        <taxon>Sphingomonadaceae</taxon>
        <taxon>Sphingomonas</taxon>
    </lineage>
</organism>
<dbReference type="Proteomes" id="UP000516148">
    <property type="component" value="Chromosome"/>
</dbReference>
<dbReference type="Gene3D" id="3.30.70.1070">
    <property type="entry name" value="Sporulation related repeat"/>
    <property type="match status" value="1"/>
</dbReference>
<reference evidence="4 5" key="1">
    <citation type="submission" date="2020-09" db="EMBL/GenBank/DDBJ databases">
        <title>Sphingomonas sp., a new species isolated from pork steak.</title>
        <authorList>
            <person name="Heidler von Heilborn D."/>
        </authorList>
    </citation>
    <scope>NUCLEOTIDE SEQUENCE [LARGE SCALE GENOMIC DNA]</scope>
    <source>
        <strain evidence="5">S8-3T</strain>
    </source>
</reference>
<dbReference type="InterPro" id="IPR011990">
    <property type="entry name" value="TPR-like_helical_dom_sf"/>
</dbReference>
<sequence>MKTRALFTAGMSALVLGGTVFVCATGPGGIATASTRAETDVEKAAAREVATARKAFGKGKYDQAVAHAEAAVGFGPQVASYRMLLAQSYLRAGRFSSARQSFADVLALEPSNGGAALQLALTEIAEGNWDGARRTLDANASIIPASDRGLAIALAGDPGTAVEVLVAAVRTPGSDAKTRQNLALALALAGRWQDAKTLIAVDVAPAEVDKRIMEWASFARPTSASDQVAALLGVTPAQDSGQPVALALNMPRGTALASTGSVPVETVAPSQPATAVAVATEASLPAETSVAAVAAPASYVSFGPRQEMVQSIPARVARMKPEPRDTPGAAVSPIVAPKAARLVTAKPKPVAGAAVAPRITAKGNFFVQLGAFESAAVAKDAWGRATRREAGFGGQKPSGMPIKSAAGSFYRLSVGGFARNDANALCKSYKAKGGTCFVRASAGDQPASWVK</sequence>
<dbReference type="AlphaFoldDB" id="A0A7H0LMK0"/>
<feature type="chain" id="PRO_5028862337" evidence="2">
    <location>
        <begin position="25"/>
        <end position="451"/>
    </location>
</feature>
<feature type="signal peptide" evidence="2">
    <location>
        <begin position="1"/>
        <end position="24"/>
    </location>
</feature>
<feature type="domain" description="SPOR" evidence="3">
    <location>
        <begin position="361"/>
        <end position="439"/>
    </location>
</feature>
<gene>
    <name evidence="4" type="ORF">H3Z74_06895</name>
</gene>
<dbReference type="InterPro" id="IPR007730">
    <property type="entry name" value="SPOR-like_dom"/>
</dbReference>
<name>A0A7H0LMK0_9SPHN</name>
<evidence type="ECO:0000313" key="4">
    <source>
        <dbReference type="EMBL" id="QNQ10903.1"/>
    </source>
</evidence>
<dbReference type="InterPro" id="IPR019734">
    <property type="entry name" value="TPR_rpt"/>
</dbReference>
<dbReference type="InterPro" id="IPR036680">
    <property type="entry name" value="SPOR-like_sf"/>
</dbReference>
<dbReference type="Gene3D" id="1.25.40.10">
    <property type="entry name" value="Tetratricopeptide repeat domain"/>
    <property type="match status" value="1"/>
</dbReference>
<dbReference type="RefSeq" id="WP_187763193.1">
    <property type="nucleotide sequence ID" value="NZ_CP061038.1"/>
</dbReference>
<protein>
    <submittedName>
        <fullName evidence="4">SPOR domain-containing protein</fullName>
    </submittedName>
</protein>
<keyword evidence="5" id="KW-1185">Reference proteome</keyword>
<keyword evidence="2" id="KW-0732">Signal</keyword>
<evidence type="ECO:0000256" key="1">
    <source>
        <dbReference type="PROSITE-ProRule" id="PRU00339"/>
    </source>
</evidence>
<dbReference type="PROSITE" id="PS50005">
    <property type="entry name" value="TPR"/>
    <property type="match status" value="1"/>
</dbReference>
<evidence type="ECO:0000313" key="5">
    <source>
        <dbReference type="Proteomes" id="UP000516148"/>
    </source>
</evidence>
<evidence type="ECO:0000259" key="3">
    <source>
        <dbReference type="Pfam" id="PF05036"/>
    </source>
</evidence>
<evidence type="ECO:0000256" key="2">
    <source>
        <dbReference type="SAM" id="SignalP"/>
    </source>
</evidence>
<accession>A0A7H0LMK0</accession>
<dbReference type="EMBL" id="CP061038">
    <property type="protein sequence ID" value="QNQ10903.1"/>
    <property type="molecule type" value="Genomic_DNA"/>
</dbReference>
<proteinExistence type="predicted"/>
<dbReference type="Pfam" id="PF14559">
    <property type="entry name" value="TPR_19"/>
    <property type="match status" value="1"/>
</dbReference>
<dbReference type="KEGG" id="spap:H3Z74_06895"/>
<dbReference type="GO" id="GO:0042834">
    <property type="term" value="F:peptidoglycan binding"/>
    <property type="evidence" value="ECO:0007669"/>
    <property type="project" value="InterPro"/>
</dbReference>